<reference evidence="1 2" key="1">
    <citation type="journal article" date="2018" name="Nat. Ecol. Evol.">
        <title>Pezizomycetes genomes reveal the molecular basis of ectomycorrhizal truffle lifestyle.</title>
        <authorList>
            <person name="Murat C."/>
            <person name="Payen T."/>
            <person name="Noel B."/>
            <person name="Kuo A."/>
            <person name="Morin E."/>
            <person name="Chen J."/>
            <person name="Kohler A."/>
            <person name="Krizsan K."/>
            <person name="Balestrini R."/>
            <person name="Da Silva C."/>
            <person name="Montanini B."/>
            <person name="Hainaut M."/>
            <person name="Levati E."/>
            <person name="Barry K.W."/>
            <person name="Belfiori B."/>
            <person name="Cichocki N."/>
            <person name="Clum A."/>
            <person name="Dockter R.B."/>
            <person name="Fauchery L."/>
            <person name="Guy J."/>
            <person name="Iotti M."/>
            <person name="Le Tacon F."/>
            <person name="Lindquist E.A."/>
            <person name="Lipzen A."/>
            <person name="Malagnac F."/>
            <person name="Mello A."/>
            <person name="Molinier V."/>
            <person name="Miyauchi S."/>
            <person name="Poulain J."/>
            <person name="Riccioni C."/>
            <person name="Rubini A."/>
            <person name="Sitrit Y."/>
            <person name="Splivallo R."/>
            <person name="Traeger S."/>
            <person name="Wang M."/>
            <person name="Zifcakova L."/>
            <person name="Wipf D."/>
            <person name="Zambonelli A."/>
            <person name="Paolocci F."/>
            <person name="Nowrousian M."/>
            <person name="Ottonello S."/>
            <person name="Baldrian P."/>
            <person name="Spatafora J.W."/>
            <person name="Henrissat B."/>
            <person name="Nagy L.G."/>
            <person name="Aury J.M."/>
            <person name="Wincker P."/>
            <person name="Grigoriev I.V."/>
            <person name="Bonfante P."/>
            <person name="Martin F.M."/>
        </authorList>
    </citation>
    <scope>NUCLEOTIDE SEQUENCE [LARGE SCALE GENOMIC DNA]</scope>
    <source>
        <strain evidence="1 2">120613-1</strain>
    </source>
</reference>
<sequence length="90" mass="10641">MPLFIMLLFLFLFACFFVGFFLSVFHCWEVGKRLLRLVTSSIFLLSLEPLSLSIVNYLFPLKVAFPHKSSEKMLKCITRAETEGRRYRER</sequence>
<organism evidence="1 2">
    <name type="scientific">Choiromyces venosus 120613-1</name>
    <dbReference type="NCBI Taxonomy" id="1336337"/>
    <lineage>
        <taxon>Eukaryota</taxon>
        <taxon>Fungi</taxon>
        <taxon>Dikarya</taxon>
        <taxon>Ascomycota</taxon>
        <taxon>Pezizomycotina</taxon>
        <taxon>Pezizomycetes</taxon>
        <taxon>Pezizales</taxon>
        <taxon>Tuberaceae</taxon>
        <taxon>Choiromyces</taxon>
    </lineage>
</organism>
<evidence type="ECO:0000313" key="2">
    <source>
        <dbReference type="Proteomes" id="UP000276215"/>
    </source>
</evidence>
<dbReference type="Proteomes" id="UP000276215">
    <property type="component" value="Unassembled WGS sequence"/>
</dbReference>
<evidence type="ECO:0000313" key="1">
    <source>
        <dbReference type="EMBL" id="RPA97675.1"/>
    </source>
</evidence>
<gene>
    <name evidence="1" type="ORF">L873DRAFT_1809469</name>
</gene>
<protein>
    <submittedName>
        <fullName evidence="1">Uncharacterized protein</fullName>
    </submittedName>
</protein>
<name>A0A3N4JHD2_9PEZI</name>
<dbReference type="EMBL" id="ML120402">
    <property type="protein sequence ID" value="RPA97675.1"/>
    <property type="molecule type" value="Genomic_DNA"/>
</dbReference>
<keyword evidence="2" id="KW-1185">Reference proteome</keyword>
<dbReference type="AlphaFoldDB" id="A0A3N4JHD2"/>
<accession>A0A3N4JHD2</accession>
<proteinExistence type="predicted"/>